<evidence type="ECO:0000313" key="4">
    <source>
        <dbReference type="Proteomes" id="UP000578091"/>
    </source>
</evidence>
<dbReference type="SUPFAM" id="SSF55961">
    <property type="entry name" value="Bet v1-like"/>
    <property type="match status" value="1"/>
</dbReference>
<dbReference type="InterPro" id="IPR023393">
    <property type="entry name" value="START-like_dom_sf"/>
</dbReference>
<dbReference type="EMBL" id="JACCKA010000087">
    <property type="protein sequence ID" value="NZA27952.1"/>
    <property type="molecule type" value="Genomic_DNA"/>
</dbReference>
<evidence type="ECO:0000256" key="1">
    <source>
        <dbReference type="ARBA" id="ARBA00006817"/>
    </source>
</evidence>
<evidence type="ECO:0000313" key="3">
    <source>
        <dbReference type="EMBL" id="NZA27952.1"/>
    </source>
</evidence>
<organism evidence="3 4">
    <name type="scientific">Luteimonas salinisoli</name>
    <dbReference type="NCBI Taxonomy" id="2752307"/>
    <lineage>
        <taxon>Bacteria</taxon>
        <taxon>Pseudomonadati</taxon>
        <taxon>Pseudomonadota</taxon>
        <taxon>Gammaproteobacteria</taxon>
        <taxon>Lysobacterales</taxon>
        <taxon>Lysobacteraceae</taxon>
        <taxon>Luteimonas</taxon>
    </lineage>
</organism>
<feature type="domain" description="Activator of Hsp90 ATPase homologue 1/2-like C-terminal" evidence="2">
    <location>
        <begin position="16"/>
        <end position="140"/>
    </location>
</feature>
<name>A0A853JGV6_9GAMM</name>
<dbReference type="Proteomes" id="UP000578091">
    <property type="component" value="Unassembled WGS sequence"/>
</dbReference>
<evidence type="ECO:0000259" key="2">
    <source>
        <dbReference type="Pfam" id="PF08327"/>
    </source>
</evidence>
<dbReference type="AlphaFoldDB" id="A0A853JGV6"/>
<proteinExistence type="inferred from homology"/>
<protein>
    <submittedName>
        <fullName evidence="3">SRPBCC domain-containing protein</fullName>
    </submittedName>
</protein>
<dbReference type="Gene3D" id="3.30.530.20">
    <property type="match status" value="1"/>
</dbReference>
<dbReference type="CDD" id="cd07814">
    <property type="entry name" value="SRPBCC_CalC_Aha1-like"/>
    <property type="match status" value="1"/>
</dbReference>
<comment type="similarity">
    <text evidence="1">Belongs to the AHA1 family.</text>
</comment>
<sequence length="158" mass="18371">MSELRDDELLIEREFDAPLALVFRLWADRAHVMRWWGPEEFTTVELDWELTPGRPWRGAMTATRFGLTKFGGTVLEVEPERRIVFTFQWDEDSGRDRDTVATVRFAEHDGRTIQTFHQAPFSSVEVRDSHVGGWDSLFNKQQLYVENFAVAERAGLHA</sequence>
<accession>A0A853JGV6</accession>
<dbReference type="RefSeq" id="WP_180679713.1">
    <property type="nucleotide sequence ID" value="NZ_JACCKA010000087.1"/>
</dbReference>
<gene>
    <name evidence="3" type="ORF">H0E84_16350</name>
</gene>
<keyword evidence="4" id="KW-1185">Reference proteome</keyword>
<comment type="caution">
    <text evidence="3">The sequence shown here is derived from an EMBL/GenBank/DDBJ whole genome shotgun (WGS) entry which is preliminary data.</text>
</comment>
<reference evidence="3 4" key="1">
    <citation type="submission" date="2020-07" db="EMBL/GenBank/DDBJ databases">
        <title>Luteimonas sp. SJ-92.</title>
        <authorList>
            <person name="Huang X.-X."/>
            <person name="Xu L."/>
            <person name="Sun J.-Q."/>
        </authorList>
    </citation>
    <scope>NUCLEOTIDE SEQUENCE [LARGE SCALE GENOMIC DNA]</scope>
    <source>
        <strain evidence="3 4">SJ-92</strain>
    </source>
</reference>
<dbReference type="InterPro" id="IPR013538">
    <property type="entry name" value="ASHA1/2-like_C"/>
</dbReference>
<dbReference type="Pfam" id="PF08327">
    <property type="entry name" value="AHSA1"/>
    <property type="match status" value="1"/>
</dbReference>